<feature type="domain" description="HNH nuclease" evidence="1">
    <location>
        <begin position="137"/>
        <end position="232"/>
    </location>
</feature>
<name>A0A8H5HKH8_9AGAR</name>
<dbReference type="InterPro" id="IPR003615">
    <property type="entry name" value="HNH_nuc"/>
</dbReference>
<accession>A0A8H5HKH8</accession>
<reference evidence="2 3" key="1">
    <citation type="journal article" date="2020" name="ISME J.">
        <title>Uncovering the hidden diversity of litter-decomposition mechanisms in mushroom-forming fungi.</title>
        <authorList>
            <person name="Floudas D."/>
            <person name="Bentzer J."/>
            <person name="Ahren D."/>
            <person name="Johansson T."/>
            <person name="Persson P."/>
            <person name="Tunlid A."/>
        </authorList>
    </citation>
    <scope>NUCLEOTIDE SEQUENCE [LARGE SCALE GENOMIC DNA]</scope>
    <source>
        <strain evidence="2 3">CBS 661.87</strain>
    </source>
</reference>
<evidence type="ECO:0000313" key="2">
    <source>
        <dbReference type="EMBL" id="KAF5384957.1"/>
    </source>
</evidence>
<evidence type="ECO:0000313" key="3">
    <source>
        <dbReference type="Proteomes" id="UP000565441"/>
    </source>
</evidence>
<gene>
    <name evidence="2" type="ORF">D9615_001446</name>
</gene>
<organism evidence="2 3">
    <name type="scientific">Tricholomella constricta</name>
    <dbReference type="NCBI Taxonomy" id="117010"/>
    <lineage>
        <taxon>Eukaryota</taxon>
        <taxon>Fungi</taxon>
        <taxon>Dikarya</taxon>
        <taxon>Basidiomycota</taxon>
        <taxon>Agaricomycotina</taxon>
        <taxon>Agaricomycetes</taxon>
        <taxon>Agaricomycetidae</taxon>
        <taxon>Agaricales</taxon>
        <taxon>Tricholomatineae</taxon>
        <taxon>Lyophyllaceae</taxon>
        <taxon>Tricholomella</taxon>
    </lineage>
</organism>
<proteinExistence type="predicted"/>
<dbReference type="Pfam" id="PF13391">
    <property type="entry name" value="HNH_2"/>
    <property type="match status" value="1"/>
</dbReference>
<sequence length="334" mass="37409">MSTLDDPQAQRIVNEASDVKAYLICLEYEKEFTAIAGKLRCVIILGFLLLNAPNQDVRMEVTKCILSCKDESDLVNLGSSFERYVILPFQRSNAKFQRAPVKTFEAVKRQVKVDIREAPKNHKDAKDRALIRDNWTCVATGLIDSNVPEDPPPEFAIRTECAHIVPEATFFGVNPKSEQNPKLDYSASILAVLSRFRYDISSFNGEKVHSLTNVMTMERNMHDAFNRLKFYLEATSQKDRYEAKFFGPIPLRDARQFVTFTTKDPDYLPVPAPELLALHATCCKVAHLSGAAEWIDIVYRDADEIGVLAPDGTSGDVLGYALASLSNHTVSVRG</sequence>
<dbReference type="EMBL" id="JAACJP010000004">
    <property type="protein sequence ID" value="KAF5384957.1"/>
    <property type="molecule type" value="Genomic_DNA"/>
</dbReference>
<evidence type="ECO:0000259" key="1">
    <source>
        <dbReference type="Pfam" id="PF13391"/>
    </source>
</evidence>
<comment type="caution">
    <text evidence="2">The sequence shown here is derived from an EMBL/GenBank/DDBJ whole genome shotgun (WGS) entry which is preliminary data.</text>
</comment>
<dbReference type="AlphaFoldDB" id="A0A8H5HKH8"/>
<keyword evidence="3" id="KW-1185">Reference proteome</keyword>
<protein>
    <recommendedName>
        <fullName evidence="1">HNH nuclease domain-containing protein</fullName>
    </recommendedName>
</protein>
<dbReference type="OrthoDB" id="2104739at2759"/>
<dbReference type="Proteomes" id="UP000565441">
    <property type="component" value="Unassembled WGS sequence"/>
</dbReference>